<keyword evidence="1" id="KW-0175">Coiled coil</keyword>
<accession>A0A6P5WG05</accession>
<dbReference type="RefSeq" id="XP_022714990.1">
    <property type="nucleotide sequence ID" value="XM_022859255.1"/>
</dbReference>
<name>A0A6P5WG05_DURZI</name>
<dbReference type="PANTHER" id="PTHR35737">
    <property type="entry name" value="CRYPTIC LOCI REGULATOR"/>
    <property type="match status" value="1"/>
</dbReference>
<feature type="coiled-coil region" evidence="1">
    <location>
        <begin position="57"/>
        <end position="84"/>
    </location>
</feature>
<evidence type="ECO:0000313" key="4">
    <source>
        <dbReference type="RefSeq" id="XP_022714990.1"/>
    </source>
</evidence>
<dbReference type="OrthoDB" id="1930051at2759"/>
<dbReference type="KEGG" id="dzi:111274535"/>
<sequence>MDPPSSSQTSTPADAWELCNDDGFIYKREKRRRVLTEPAPSPGDPEEEEKRRREWKRKNLLRVKERYKKEIEEWEILSKTLKAMQEKALGFQAQQQERIKLRETEEKQRTASSWEKKDNDKKDKSLGSSLDELLSQAEAQETIILDVSNLCDIAEAMCNAQEERLKQTYFDLPIWASPRDLMASLCDDE</sequence>
<evidence type="ECO:0000256" key="2">
    <source>
        <dbReference type="SAM" id="MobiDB-lite"/>
    </source>
</evidence>
<gene>
    <name evidence="4" type="primary">LOC111274535</name>
</gene>
<feature type="region of interest" description="Disordered" evidence="2">
    <location>
        <begin position="29"/>
        <end position="55"/>
    </location>
</feature>
<keyword evidence="3" id="KW-1185">Reference proteome</keyword>
<dbReference type="GO" id="GO:0016874">
    <property type="term" value="F:ligase activity"/>
    <property type="evidence" value="ECO:0007669"/>
    <property type="project" value="UniProtKB-KW"/>
</dbReference>
<organism evidence="3 4">
    <name type="scientific">Durio zibethinus</name>
    <name type="common">Durian</name>
    <dbReference type="NCBI Taxonomy" id="66656"/>
    <lineage>
        <taxon>Eukaryota</taxon>
        <taxon>Viridiplantae</taxon>
        <taxon>Streptophyta</taxon>
        <taxon>Embryophyta</taxon>
        <taxon>Tracheophyta</taxon>
        <taxon>Spermatophyta</taxon>
        <taxon>Magnoliopsida</taxon>
        <taxon>eudicotyledons</taxon>
        <taxon>Gunneridae</taxon>
        <taxon>Pentapetalae</taxon>
        <taxon>rosids</taxon>
        <taxon>malvids</taxon>
        <taxon>Malvales</taxon>
        <taxon>Malvaceae</taxon>
        <taxon>Helicteroideae</taxon>
        <taxon>Durio</taxon>
    </lineage>
</organism>
<feature type="compositionally biased region" description="Basic and acidic residues" evidence="2">
    <location>
        <begin position="97"/>
        <end position="125"/>
    </location>
</feature>
<dbReference type="AlphaFoldDB" id="A0A6P5WG05"/>
<dbReference type="PANTHER" id="PTHR35737:SF1">
    <property type="entry name" value="CRYPTIC LOCI REGULATOR"/>
    <property type="match status" value="1"/>
</dbReference>
<dbReference type="Proteomes" id="UP000515121">
    <property type="component" value="Unplaced"/>
</dbReference>
<dbReference type="GeneID" id="111274535"/>
<proteinExistence type="predicted"/>
<evidence type="ECO:0000313" key="3">
    <source>
        <dbReference type="Proteomes" id="UP000515121"/>
    </source>
</evidence>
<reference evidence="4" key="1">
    <citation type="submission" date="2025-08" db="UniProtKB">
        <authorList>
            <consortium name="RefSeq"/>
        </authorList>
    </citation>
    <scope>IDENTIFICATION</scope>
    <source>
        <tissue evidence="4">Fruit stalk</tissue>
    </source>
</reference>
<feature type="region of interest" description="Disordered" evidence="2">
    <location>
        <begin position="96"/>
        <end position="126"/>
    </location>
</feature>
<protein>
    <submittedName>
        <fullName evidence="4">DNA ligase 1</fullName>
    </submittedName>
</protein>
<keyword evidence="4" id="KW-0436">Ligase</keyword>
<evidence type="ECO:0000256" key="1">
    <source>
        <dbReference type="SAM" id="Coils"/>
    </source>
</evidence>